<gene>
    <name evidence="3" type="ORF">R1sor_016872</name>
</gene>
<dbReference type="Gene3D" id="3.20.20.100">
    <property type="entry name" value="NADP-dependent oxidoreductase domain"/>
    <property type="match status" value="1"/>
</dbReference>
<dbReference type="InterPro" id="IPR023210">
    <property type="entry name" value="NADP_OxRdtase_dom"/>
</dbReference>
<protein>
    <recommendedName>
        <fullName evidence="2">NADP-dependent oxidoreductase domain-containing protein</fullName>
    </recommendedName>
</protein>
<evidence type="ECO:0000259" key="2">
    <source>
        <dbReference type="Pfam" id="PF00248"/>
    </source>
</evidence>
<feature type="signal peptide" evidence="1">
    <location>
        <begin position="1"/>
        <end position="20"/>
    </location>
</feature>
<keyword evidence="1" id="KW-0732">Signal</keyword>
<dbReference type="Proteomes" id="UP001633002">
    <property type="component" value="Unassembled WGS sequence"/>
</dbReference>
<organism evidence="3 4">
    <name type="scientific">Riccia sorocarpa</name>
    <dbReference type="NCBI Taxonomy" id="122646"/>
    <lineage>
        <taxon>Eukaryota</taxon>
        <taxon>Viridiplantae</taxon>
        <taxon>Streptophyta</taxon>
        <taxon>Embryophyta</taxon>
        <taxon>Marchantiophyta</taxon>
        <taxon>Marchantiopsida</taxon>
        <taxon>Marchantiidae</taxon>
        <taxon>Marchantiales</taxon>
        <taxon>Ricciaceae</taxon>
        <taxon>Riccia</taxon>
    </lineage>
</organism>
<dbReference type="InterPro" id="IPR036812">
    <property type="entry name" value="NAD(P)_OxRdtase_dom_sf"/>
</dbReference>
<name>A0ABD3HGN8_9MARC</name>
<dbReference type="AlphaFoldDB" id="A0ABD3HGN8"/>
<dbReference type="PANTHER" id="PTHR43147">
    <property type="entry name" value="PROTEIN TAS"/>
    <property type="match status" value="1"/>
</dbReference>
<accession>A0ABD3HGN8</accession>
<evidence type="ECO:0000313" key="4">
    <source>
        <dbReference type="Proteomes" id="UP001633002"/>
    </source>
</evidence>
<sequence>MSHLAALNVCKLCLGTMTFGEQNTYDDARAQLNLATESGINFLDTAEMYPVPQRAETQGLSEVYVGRWLKEAHISRDRVVLATKATGPSGQMTWIRGGPPSLDARNIEEAINGSLKRLGTDYIDLYQLHWPDRYVPMFGEVDYDPAASYASVPIEEQLGALSRAKEAGKIRYVGVSNETPYGVMEFCRLADSDPALPRIVTIQNSYSLLCRTFDSSLAECCHQQNVRLLAYSPLAMGLLSGKYLAAGRGPLDARLNLYRGRYAEAECRYSFWKPNCTPAVMAYVDIARRHGISPVALAIGFVLRNPLVLSAVVGATKLWQLEEIVKASQVKLNAELLEEINVVHERFPSPTP</sequence>
<dbReference type="EMBL" id="JBJQOH010000004">
    <property type="protein sequence ID" value="KAL3690563.1"/>
    <property type="molecule type" value="Genomic_DNA"/>
</dbReference>
<proteinExistence type="predicted"/>
<dbReference type="SUPFAM" id="SSF51430">
    <property type="entry name" value="NAD(P)-linked oxidoreductase"/>
    <property type="match status" value="1"/>
</dbReference>
<evidence type="ECO:0000256" key="1">
    <source>
        <dbReference type="SAM" id="SignalP"/>
    </source>
</evidence>
<feature type="domain" description="NADP-dependent oxidoreductase" evidence="2">
    <location>
        <begin position="11"/>
        <end position="341"/>
    </location>
</feature>
<comment type="caution">
    <text evidence="3">The sequence shown here is derived from an EMBL/GenBank/DDBJ whole genome shotgun (WGS) entry which is preliminary data.</text>
</comment>
<feature type="chain" id="PRO_5044878215" description="NADP-dependent oxidoreductase domain-containing protein" evidence="1">
    <location>
        <begin position="21"/>
        <end position="352"/>
    </location>
</feature>
<dbReference type="Pfam" id="PF00248">
    <property type="entry name" value="Aldo_ket_red"/>
    <property type="match status" value="1"/>
</dbReference>
<dbReference type="CDD" id="cd19094">
    <property type="entry name" value="AKR_Tas-like"/>
    <property type="match status" value="1"/>
</dbReference>
<keyword evidence="4" id="KW-1185">Reference proteome</keyword>
<dbReference type="PANTHER" id="PTHR43147:SF2">
    <property type="entry name" value="NADP-DEPENDENT OXIDOREDUCTASE DOMAIN-CONTAINING PROTEIN"/>
    <property type="match status" value="1"/>
</dbReference>
<evidence type="ECO:0000313" key="3">
    <source>
        <dbReference type="EMBL" id="KAL3690563.1"/>
    </source>
</evidence>
<reference evidence="3 4" key="1">
    <citation type="submission" date="2024-09" db="EMBL/GenBank/DDBJ databases">
        <title>Chromosome-scale assembly of Riccia sorocarpa.</title>
        <authorList>
            <person name="Paukszto L."/>
        </authorList>
    </citation>
    <scope>NUCLEOTIDE SEQUENCE [LARGE SCALE GENOMIC DNA]</scope>
    <source>
        <strain evidence="3">LP-2024</strain>
        <tissue evidence="3">Aerial parts of the thallus</tissue>
    </source>
</reference>